<evidence type="ECO:0000256" key="1">
    <source>
        <dbReference type="ARBA" id="ARBA00022801"/>
    </source>
</evidence>
<comment type="caution">
    <text evidence="4">The sequence shown here is derived from an EMBL/GenBank/DDBJ whole genome shotgun (WGS) entry which is preliminary data.</text>
</comment>
<protein>
    <recommendedName>
        <fullName evidence="3">CN hydrolase domain-containing protein</fullName>
    </recommendedName>
</protein>
<accession>A0AAE0FG43</accession>
<dbReference type="PROSITE" id="PS01227">
    <property type="entry name" value="UPF0012"/>
    <property type="match status" value="1"/>
</dbReference>
<organism evidence="4 5">
    <name type="scientific">Cymbomonas tetramitiformis</name>
    <dbReference type="NCBI Taxonomy" id="36881"/>
    <lineage>
        <taxon>Eukaryota</taxon>
        <taxon>Viridiplantae</taxon>
        <taxon>Chlorophyta</taxon>
        <taxon>Pyramimonadophyceae</taxon>
        <taxon>Pyramimonadales</taxon>
        <taxon>Pyramimonadaceae</taxon>
        <taxon>Cymbomonas</taxon>
    </lineage>
</organism>
<dbReference type="InterPro" id="IPR050345">
    <property type="entry name" value="Aliph_Amidase/BUP"/>
</dbReference>
<dbReference type="Gene3D" id="3.60.110.10">
    <property type="entry name" value="Carbon-nitrogen hydrolase"/>
    <property type="match status" value="1"/>
</dbReference>
<gene>
    <name evidence="4" type="ORF">CYMTET_31936</name>
</gene>
<dbReference type="Pfam" id="PF00795">
    <property type="entry name" value="CN_hydrolase"/>
    <property type="match status" value="1"/>
</dbReference>
<dbReference type="InterPro" id="IPR003010">
    <property type="entry name" value="C-N_Hydrolase"/>
</dbReference>
<reference evidence="4 5" key="1">
    <citation type="journal article" date="2015" name="Genome Biol. Evol.">
        <title>Comparative Genomics of a Bacterivorous Green Alga Reveals Evolutionary Causalities and Consequences of Phago-Mixotrophic Mode of Nutrition.</title>
        <authorList>
            <person name="Burns J.A."/>
            <person name="Paasch A."/>
            <person name="Narechania A."/>
            <person name="Kim E."/>
        </authorList>
    </citation>
    <scope>NUCLEOTIDE SEQUENCE [LARGE SCALE GENOMIC DNA]</scope>
    <source>
        <strain evidence="4 5">PLY_AMNH</strain>
    </source>
</reference>
<keyword evidence="5" id="KW-1185">Reference proteome</keyword>
<feature type="domain" description="CN hydrolase" evidence="3">
    <location>
        <begin position="1"/>
        <end position="246"/>
    </location>
</feature>
<dbReference type="SUPFAM" id="SSF56317">
    <property type="entry name" value="Carbon-nitrogen hydrolase"/>
    <property type="match status" value="1"/>
</dbReference>
<dbReference type="Proteomes" id="UP001190700">
    <property type="component" value="Unassembled WGS sequence"/>
</dbReference>
<name>A0AAE0FG43_9CHLO</name>
<evidence type="ECO:0000313" key="4">
    <source>
        <dbReference type="EMBL" id="KAK3259047.1"/>
    </source>
</evidence>
<dbReference type="AlphaFoldDB" id="A0AAE0FG43"/>
<dbReference type="InterPro" id="IPR001110">
    <property type="entry name" value="UPF0012_CS"/>
</dbReference>
<evidence type="ECO:0000313" key="5">
    <source>
        <dbReference type="Proteomes" id="UP001190700"/>
    </source>
</evidence>
<dbReference type="PANTHER" id="PTHR43674">
    <property type="entry name" value="NITRILASE C965.09-RELATED"/>
    <property type="match status" value="1"/>
</dbReference>
<dbReference type="EMBL" id="LGRX02019040">
    <property type="protein sequence ID" value="KAK3259047.1"/>
    <property type="molecule type" value="Genomic_DNA"/>
</dbReference>
<dbReference type="GO" id="GO:0016811">
    <property type="term" value="F:hydrolase activity, acting on carbon-nitrogen (but not peptide) bonds, in linear amides"/>
    <property type="evidence" value="ECO:0007669"/>
    <property type="project" value="TreeGrafter"/>
</dbReference>
<dbReference type="InterPro" id="IPR036526">
    <property type="entry name" value="C-N_Hydrolase_sf"/>
</dbReference>
<keyword evidence="1" id="KW-0378">Hydrolase</keyword>
<evidence type="ECO:0000256" key="2">
    <source>
        <dbReference type="SAM" id="MobiDB-lite"/>
    </source>
</evidence>
<evidence type="ECO:0000259" key="3">
    <source>
        <dbReference type="PROSITE" id="PS50263"/>
    </source>
</evidence>
<sequence length="359" mass="38537">MRTVEMAVQAVAREGSQLILFPELFSCGYDCKATKIGDTAWEVGGKELDRVGSLARKHGIAVCLPYAERLVVDGVRGGLANSCALFDCEGHLVLNYRKINLYGPWEKETFLPGGPEGLECVLLRLKGNRSVRCGVVICYDLEFPEPARCLAVQGAELLLAPTALPLPNDVCDQSLNTIPLKVVPTRALENGLFVLYSNLEGDAEAVPGQGVTGFCGCSAIIAPDGEDLGRLGGLTGGASLSAVLRLDDYSRLKRENPYMADHAARVRAGHYKVLLCPPELPGHRGLDSQQQARAATPDAYELSLISNPIEALDLVAETAARLSQAAKPVEPVELEEGSKKRKAPRAGEEASPCHRPRTL</sequence>
<feature type="region of interest" description="Disordered" evidence="2">
    <location>
        <begin position="325"/>
        <end position="359"/>
    </location>
</feature>
<dbReference type="PANTHER" id="PTHR43674:SF2">
    <property type="entry name" value="BETA-UREIDOPROPIONASE"/>
    <property type="match status" value="1"/>
</dbReference>
<proteinExistence type="predicted"/>
<dbReference type="PROSITE" id="PS50263">
    <property type="entry name" value="CN_HYDROLASE"/>
    <property type="match status" value="1"/>
</dbReference>